<dbReference type="Pfam" id="PF02833">
    <property type="entry name" value="DHHA2"/>
    <property type="match status" value="1"/>
</dbReference>
<reference evidence="4" key="1">
    <citation type="submission" date="2023-01" db="EMBL/GenBank/DDBJ databases">
        <title>Key to firefly adult light organ development and bioluminescence: homeobox transcription factors regulate luciferase expression and transportation to peroxisome.</title>
        <authorList>
            <person name="Fu X."/>
        </authorList>
    </citation>
    <scope>NUCLEOTIDE SEQUENCE [LARGE SCALE GENOMIC DNA]</scope>
</reference>
<keyword evidence="4" id="KW-1185">Reference proteome</keyword>
<accession>A0AAN7P0L6</accession>
<dbReference type="InterPro" id="IPR038222">
    <property type="entry name" value="DHHA2_dom_sf"/>
</dbReference>
<evidence type="ECO:0000313" key="4">
    <source>
        <dbReference type="Proteomes" id="UP001353858"/>
    </source>
</evidence>
<name>A0AAN7P0L6_9COLE</name>
<gene>
    <name evidence="3" type="ORF">RN001_010226</name>
</gene>
<dbReference type="EMBL" id="JARPUR010000004">
    <property type="protein sequence ID" value="KAK4877720.1"/>
    <property type="molecule type" value="Genomic_DNA"/>
</dbReference>
<evidence type="ECO:0000259" key="2">
    <source>
        <dbReference type="SMART" id="SM01131"/>
    </source>
</evidence>
<proteinExistence type="inferred from homology"/>
<comment type="similarity">
    <text evidence="1">Belongs to the PPase class C family. Prune subfamily.</text>
</comment>
<dbReference type="AlphaFoldDB" id="A0AAN7P0L6"/>
<dbReference type="Gene3D" id="3.10.310.20">
    <property type="entry name" value="DHHA2 domain"/>
    <property type="match status" value="1"/>
</dbReference>
<dbReference type="PANTHER" id="PTHR12112:SF39">
    <property type="entry name" value="EG:152A3.5 PROTEIN (FBGN0003116_PN PROTEIN)"/>
    <property type="match status" value="1"/>
</dbReference>
<evidence type="ECO:0000313" key="3">
    <source>
        <dbReference type="EMBL" id="KAK4877720.1"/>
    </source>
</evidence>
<evidence type="ECO:0000256" key="1">
    <source>
        <dbReference type="ARBA" id="ARBA00010331"/>
    </source>
</evidence>
<dbReference type="SMART" id="SM01131">
    <property type="entry name" value="DHHA2"/>
    <property type="match status" value="1"/>
</dbReference>
<dbReference type="Proteomes" id="UP001353858">
    <property type="component" value="Unassembled WGS sequence"/>
</dbReference>
<dbReference type="PANTHER" id="PTHR12112">
    <property type="entry name" value="BNIP - RELATED"/>
    <property type="match status" value="1"/>
</dbReference>
<comment type="caution">
    <text evidence="3">The sequence shown here is derived from an EMBL/GenBank/DDBJ whole genome shotgun (WGS) entry which is preliminary data.</text>
</comment>
<dbReference type="Gene3D" id="3.90.1640.10">
    <property type="entry name" value="inorganic pyrophosphatase (n-terminal core)"/>
    <property type="match status" value="1"/>
</dbReference>
<dbReference type="InterPro" id="IPR038763">
    <property type="entry name" value="DHH_sf"/>
</dbReference>
<organism evidence="3 4">
    <name type="scientific">Aquatica leii</name>
    <dbReference type="NCBI Taxonomy" id="1421715"/>
    <lineage>
        <taxon>Eukaryota</taxon>
        <taxon>Metazoa</taxon>
        <taxon>Ecdysozoa</taxon>
        <taxon>Arthropoda</taxon>
        <taxon>Hexapoda</taxon>
        <taxon>Insecta</taxon>
        <taxon>Pterygota</taxon>
        <taxon>Neoptera</taxon>
        <taxon>Endopterygota</taxon>
        <taxon>Coleoptera</taxon>
        <taxon>Polyphaga</taxon>
        <taxon>Elateriformia</taxon>
        <taxon>Elateroidea</taxon>
        <taxon>Lampyridae</taxon>
        <taxon>Luciolinae</taxon>
        <taxon>Aquatica</taxon>
    </lineage>
</organism>
<dbReference type="GO" id="GO:0005737">
    <property type="term" value="C:cytoplasm"/>
    <property type="evidence" value="ECO:0007669"/>
    <property type="project" value="InterPro"/>
</dbReference>
<feature type="domain" description="DHHA2" evidence="2">
    <location>
        <begin position="227"/>
        <end position="365"/>
    </location>
</feature>
<dbReference type="SUPFAM" id="SSF64182">
    <property type="entry name" value="DHH phosphoesterases"/>
    <property type="match status" value="1"/>
</dbReference>
<sequence length="367" mass="41864">MDEFVEYLSESKKALATTDFSKANVHIVMGNESCDLDSMISALALAYFHNKQNLKTSKTTLVLPVLNILSVELLLRTENCFVLDELKIDKNSLIFRDTINLEEIQKHGLLKLSIVDHHVLRDKDKFLQSSVVEVFDHRPKDTKAMWDSSKTYVNVAEVGSCATLVANEILKRNPHVINESLGSLLYDVITFDTIGFNPEADKVKELDITVSKQLENIIEKKDAVKRYKELWQAHNDVSHLSPKQLLSKDLKFINGLPIPGLPMLVRNYLNLPNVENHIESFCDEVDFTTVIIMGLSVIDNEVYRDIGIFAKGDKSLQNELVTKLRDSEDFCLEECRVHVPNVVYFKQNNVKKSRKHLLPILKTVLEK</sequence>
<protein>
    <recommendedName>
        <fullName evidence="2">DHHA2 domain-containing protein</fullName>
    </recommendedName>
</protein>
<dbReference type="GO" id="GO:0004309">
    <property type="term" value="F:exopolyphosphatase activity"/>
    <property type="evidence" value="ECO:0007669"/>
    <property type="project" value="TreeGrafter"/>
</dbReference>
<dbReference type="InterPro" id="IPR004097">
    <property type="entry name" value="DHHA2"/>
</dbReference>